<proteinExistence type="predicted"/>
<dbReference type="InterPro" id="IPR001555">
    <property type="entry name" value="GART_AS"/>
</dbReference>
<accession>A0A0F8XNZ7</accession>
<dbReference type="PANTHER" id="PTHR11138:SF5">
    <property type="entry name" value="METHIONYL-TRNA FORMYLTRANSFERASE, MITOCHONDRIAL"/>
    <property type="match status" value="1"/>
</dbReference>
<dbReference type="SUPFAM" id="SSF53328">
    <property type="entry name" value="Formyltransferase"/>
    <property type="match status" value="1"/>
</dbReference>
<reference evidence="4" key="1">
    <citation type="journal article" date="2015" name="Nature">
        <title>Complex archaea that bridge the gap between prokaryotes and eukaryotes.</title>
        <authorList>
            <person name="Spang A."/>
            <person name="Saw J.H."/>
            <person name="Jorgensen S.L."/>
            <person name="Zaremba-Niedzwiedzka K."/>
            <person name="Martijn J."/>
            <person name="Lind A.E."/>
            <person name="van Eijk R."/>
            <person name="Schleper C."/>
            <person name="Guy L."/>
            <person name="Ettema T.J."/>
        </authorList>
    </citation>
    <scope>NUCLEOTIDE SEQUENCE</scope>
</reference>
<name>A0A0F8XNZ7_9ZZZZ</name>
<dbReference type="InterPro" id="IPR041711">
    <property type="entry name" value="Met-tRNA-FMT_N"/>
</dbReference>
<evidence type="ECO:0000313" key="4">
    <source>
        <dbReference type="EMBL" id="KKK62870.1"/>
    </source>
</evidence>
<sequence>KAELLFPEEFAKDGFFAVQDFEKKEQAALQQDVPEGPGAKGLLALPGVIERGGREIGAAATGAIRIAAEAEAGVKPTTLERTREEGLTGLIEAGEEVAVVVTQPDARRGRGGKMCPSPVKSAALEAGVKSLEPLGMGDGAFLDEIRSYRPEFLVVVAYGKILPREVLEVPGLAAVNLHASLLPKYRGAAPINWAIIDGEPETGITTMFMNEGLDEGDILMTEKIVIGQDDTAATLGQKMAGAGGPLLVRTLAGLRDGSIKPVPQEGEPTYARMLGKDEVRKHIAVPNRKQLRRGLARGKGKRGE</sequence>
<feature type="domain" description="Formyl transferase N-terminal" evidence="3">
    <location>
        <begin position="95"/>
        <end position="250"/>
    </location>
</feature>
<dbReference type="PROSITE" id="PS00373">
    <property type="entry name" value="GART"/>
    <property type="match status" value="1"/>
</dbReference>
<dbReference type="GO" id="GO:0005829">
    <property type="term" value="C:cytosol"/>
    <property type="evidence" value="ECO:0007669"/>
    <property type="project" value="TreeGrafter"/>
</dbReference>
<evidence type="ECO:0000256" key="2">
    <source>
        <dbReference type="SAM" id="MobiDB-lite"/>
    </source>
</evidence>
<protein>
    <recommendedName>
        <fullName evidence="1">methionyl-tRNA formyltransferase</fullName>
        <ecNumber evidence="1">2.1.2.9</ecNumber>
    </recommendedName>
</protein>
<dbReference type="EC" id="2.1.2.9" evidence="1"/>
<comment type="caution">
    <text evidence="4">The sequence shown here is derived from an EMBL/GenBank/DDBJ whole genome shotgun (WGS) entry which is preliminary data.</text>
</comment>
<dbReference type="Pfam" id="PF00551">
    <property type="entry name" value="Formyl_trans_N"/>
    <property type="match status" value="1"/>
</dbReference>
<evidence type="ECO:0000256" key="1">
    <source>
        <dbReference type="ARBA" id="ARBA00012261"/>
    </source>
</evidence>
<dbReference type="InterPro" id="IPR002376">
    <property type="entry name" value="Formyl_transf_N"/>
</dbReference>
<dbReference type="Gene3D" id="3.40.50.12230">
    <property type="match status" value="1"/>
</dbReference>
<evidence type="ECO:0000259" key="3">
    <source>
        <dbReference type="Pfam" id="PF00551"/>
    </source>
</evidence>
<feature type="compositionally biased region" description="Basic residues" evidence="2">
    <location>
        <begin position="289"/>
        <end position="304"/>
    </location>
</feature>
<organism evidence="4">
    <name type="scientific">marine sediment metagenome</name>
    <dbReference type="NCBI Taxonomy" id="412755"/>
    <lineage>
        <taxon>unclassified sequences</taxon>
        <taxon>metagenomes</taxon>
        <taxon>ecological metagenomes</taxon>
    </lineage>
</organism>
<feature type="non-terminal residue" evidence="4">
    <location>
        <position position="1"/>
    </location>
</feature>
<dbReference type="CDD" id="cd08646">
    <property type="entry name" value="FMT_core_Met-tRNA-FMT_N"/>
    <property type="match status" value="1"/>
</dbReference>
<dbReference type="EMBL" id="LAZR01061789">
    <property type="protein sequence ID" value="KKK62870.1"/>
    <property type="molecule type" value="Genomic_DNA"/>
</dbReference>
<gene>
    <name evidence="4" type="ORF">LCGC14_3000020</name>
</gene>
<dbReference type="GO" id="GO:0004479">
    <property type="term" value="F:methionyl-tRNA formyltransferase activity"/>
    <property type="evidence" value="ECO:0007669"/>
    <property type="project" value="UniProtKB-EC"/>
</dbReference>
<dbReference type="PANTHER" id="PTHR11138">
    <property type="entry name" value="METHIONYL-TRNA FORMYLTRANSFERASE"/>
    <property type="match status" value="1"/>
</dbReference>
<dbReference type="InterPro" id="IPR036477">
    <property type="entry name" value="Formyl_transf_N_sf"/>
</dbReference>
<feature type="region of interest" description="Disordered" evidence="2">
    <location>
        <begin position="285"/>
        <end position="304"/>
    </location>
</feature>
<dbReference type="AlphaFoldDB" id="A0A0F8XNZ7"/>